<gene>
    <name evidence="2" type="ORF">PV662_02945</name>
</gene>
<evidence type="ECO:0000313" key="2">
    <source>
        <dbReference type="EMBL" id="MDX3698726.1"/>
    </source>
</evidence>
<name>A0ABU4N7M8_9ACTN</name>
<evidence type="ECO:0000313" key="3">
    <source>
        <dbReference type="Proteomes" id="UP001271274"/>
    </source>
</evidence>
<keyword evidence="1" id="KW-0732">Signal</keyword>
<dbReference type="RefSeq" id="WP_159015181.1">
    <property type="nucleotide sequence ID" value="NZ_JARAYT010000001.1"/>
</dbReference>
<comment type="caution">
    <text evidence="2">The sequence shown here is derived from an EMBL/GenBank/DDBJ whole genome shotgun (WGS) entry which is preliminary data.</text>
</comment>
<proteinExistence type="predicted"/>
<evidence type="ECO:0008006" key="4">
    <source>
        <dbReference type="Google" id="ProtNLM"/>
    </source>
</evidence>
<keyword evidence="3" id="KW-1185">Reference proteome</keyword>
<feature type="signal peptide" evidence="1">
    <location>
        <begin position="1"/>
        <end position="29"/>
    </location>
</feature>
<dbReference type="EMBL" id="JARAYU010000001">
    <property type="protein sequence ID" value="MDX3698726.1"/>
    <property type="molecule type" value="Genomic_DNA"/>
</dbReference>
<feature type="chain" id="PRO_5047494929" description="Secreted protein" evidence="1">
    <location>
        <begin position="30"/>
        <end position="63"/>
    </location>
</feature>
<sequence>MPRRTAFGVSVSGLSAFGLSAFSLPAALAVPVAVPSREYAAAVAPAAWRRVRRDGPVPWVSDA</sequence>
<organism evidence="2 3">
    <name type="scientific">Streptomyces europaeiscabiei</name>
    <dbReference type="NCBI Taxonomy" id="146819"/>
    <lineage>
        <taxon>Bacteria</taxon>
        <taxon>Bacillati</taxon>
        <taxon>Actinomycetota</taxon>
        <taxon>Actinomycetes</taxon>
        <taxon>Kitasatosporales</taxon>
        <taxon>Streptomycetaceae</taxon>
        <taxon>Streptomyces</taxon>
    </lineage>
</organism>
<accession>A0ABU4N7M8</accession>
<protein>
    <recommendedName>
        <fullName evidence="4">Secreted protein</fullName>
    </recommendedName>
</protein>
<dbReference type="Proteomes" id="UP001271274">
    <property type="component" value="Unassembled WGS sequence"/>
</dbReference>
<reference evidence="2 3" key="1">
    <citation type="journal article" date="2023" name="Microb. Genom.">
        <title>Mesoterricola silvestris gen. nov., sp. nov., Mesoterricola sediminis sp. nov., Geothrix oryzae sp. nov., Geothrix edaphica sp. nov., Geothrix rubra sp. nov., and Geothrix limicola sp. nov., six novel members of Acidobacteriota isolated from soils.</title>
        <authorList>
            <person name="Weisberg A.J."/>
            <person name="Pearce E."/>
            <person name="Kramer C.G."/>
            <person name="Chang J.H."/>
            <person name="Clarke C.R."/>
        </authorList>
    </citation>
    <scope>NUCLEOTIDE SEQUENCE [LARGE SCALE GENOMIC DNA]</scope>
    <source>
        <strain evidence="2 3">ID09-01A</strain>
    </source>
</reference>
<evidence type="ECO:0000256" key="1">
    <source>
        <dbReference type="SAM" id="SignalP"/>
    </source>
</evidence>